<dbReference type="AlphaFoldDB" id="A0A8A1LJE5"/>
<name>A0A8A1LJE5_AJEC8</name>
<sequence length="59" mass="6764">MSVLHRFNTPTPNCLTSKQSSKNSESSRRESRFGPHDITKQQSRSRLSSSLPFCVFLYT</sequence>
<evidence type="ECO:0000256" key="1">
    <source>
        <dbReference type="SAM" id="MobiDB-lite"/>
    </source>
</evidence>
<dbReference type="EMBL" id="CP069104">
    <property type="protein sequence ID" value="QSS54076.1"/>
    <property type="molecule type" value="Genomic_DNA"/>
</dbReference>
<accession>A0A8A1LJE5</accession>
<gene>
    <name evidence="2" type="ORF">I7I53_01529</name>
</gene>
<proteinExistence type="predicted"/>
<feature type="region of interest" description="Disordered" evidence="1">
    <location>
        <begin position="1"/>
        <end position="47"/>
    </location>
</feature>
<dbReference type="Proteomes" id="UP000663419">
    <property type="component" value="Chromosome 3"/>
</dbReference>
<feature type="compositionally biased region" description="Basic and acidic residues" evidence="1">
    <location>
        <begin position="25"/>
        <end position="39"/>
    </location>
</feature>
<dbReference type="VEuPathDB" id="FungiDB:I7I53_01529"/>
<organism evidence="2 3">
    <name type="scientific">Ajellomyces capsulatus (strain H88)</name>
    <name type="common">Darling's disease fungus</name>
    <name type="synonym">Histoplasma capsulatum</name>
    <dbReference type="NCBI Taxonomy" id="544711"/>
    <lineage>
        <taxon>Eukaryota</taxon>
        <taxon>Fungi</taxon>
        <taxon>Dikarya</taxon>
        <taxon>Ascomycota</taxon>
        <taxon>Pezizomycotina</taxon>
        <taxon>Eurotiomycetes</taxon>
        <taxon>Eurotiomycetidae</taxon>
        <taxon>Onygenales</taxon>
        <taxon>Ajellomycetaceae</taxon>
        <taxon>Histoplasma</taxon>
    </lineage>
</organism>
<evidence type="ECO:0000313" key="2">
    <source>
        <dbReference type="EMBL" id="QSS54076.1"/>
    </source>
</evidence>
<evidence type="ECO:0000313" key="3">
    <source>
        <dbReference type="Proteomes" id="UP000663419"/>
    </source>
</evidence>
<reference evidence="2" key="1">
    <citation type="submission" date="2021-01" db="EMBL/GenBank/DDBJ databases">
        <title>Chromosome-level genome assembly of a human fungal pathogen reveals clustering of transcriptionally co-regulated genes.</title>
        <authorList>
            <person name="Voorhies M."/>
            <person name="Cohen S."/>
            <person name="Shea T.P."/>
            <person name="Petrus S."/>
            <person name="Munoz J.F."/>
            <person name="Poplawski S."/>
            <person name="Goldman W.E."/>
            <person name="Michael T."/>
            <person name="Cuomo C.A."/>
            <person name="Sil A."/>
            <person name="Beyhan S."/>
        </authorList>
    </citation>
    <scope>NUCLEOTIDE SEQUENCE</scope>
    <source>
        <strain evidence="2">H88</strain>
    </source>
</reference>
<protein>
    <submittedName>
        <fullName evidence="2">Uncharacterized protein</fullName>
    </submittedName>
</protein>